<sequence>MGTPILPYPSTHFADAPGDADSITPPSFAQSEFQTIIRRQRHGNDPEGLKIRHSHPRSPHNSAEWDFAGWGSMRYLEIPLEELQLAEARLNTPPTMLSHLAALSVAGNGMAGGVFYTFPLVAATAGIYSPLCLLVSTLLLFFFRPILVELGATIRLNGANYVYLLQFAGKMVSLVGAASTLLDATATASVSAATASTYLGGEVTHLPFSTNVLTILFFVVLCLAALAGVKERASFTAGVFVFHISIMFALAIASMVHWARADPHSLILRSNWSLRPDSALETARAIFYGICISILGVTGFECTPSYLQHIQPKAYSPILRNLIIIVAVQNTLLCFLLFGNIPFESITSGDNVLSVLADEAAGYWLRIIVVVDAISVLLGGVMTGIMASGTLFERLAQDRVLPQFFLWTLPYTGSQYISTLCSVGLALLLFVASGMSLDTVSSMFSVSFLFEIFLYAVSDLLLKLNRPSLSRPPHAGFLTLVCAFIVVCTTWAGNIALDPSAIAIFAASFAIVLAVFFVLNGQLSILRLALRIYATSSIRRGKDWLLRRYRRTRDARVCVWIKDDDIHTMLQALLSVQRNTPDPRTVVFVHAYPTVDSIPSELHPNTRLLDEAFPMITIDLAFVQGVFSPTLVEAASRKLDVPRSRMYVISLGRDHPWDLAAYGGARVIM</sequence>
<organism evidence="1 2">
    <name type="scientific">Artomyces pyxidatus</name>
    <dbReference type="NCBI Taxonomy" id="48021"/>
    <lineage>
        <taxon>Eukaryota</taxon>
        <taxon>Fungi</taxon>
        <taxon>Dikarya</taxon>
        <taxon>Basidiomycota</taxon>
        <taxon>Agaricomycotina</taxon>
        <taxon>Agaricomycetes</taxon>
        <taxon>Russulales</taxon>
        <taxon>Auriscalpiaceae</taxon>
        <taxon>Artomyces</taxon>
    </lineage>
</organism>
<evidence type="ECO:0000313" key="1">
    <source>
        <dbReference type="EMBL" id="KAI0065724.1"/>
    </source>
</evidence>
<reference evidence="1" key="2">
    <citation type="journal article" date="2022" name="New Phytol.">
        <title>Evolutionary transition to the ectomycorrhizal habit in the genomes of a hyperdiverse lineage of mushroom-forming fungi.</title>
        <authorList>
            <person name="Looney B."/>
            <person name="Miyauchi S."/>
            <person name="Morin E."/>
            <person name="Drula E."/>
            <person name="Courty P.E."/>
            <person name="Kohler A."/>
            <person name="Kuo A."/>
            <person name="LaButti K."/>
            <person name="Pangilinan J."/>
            <person name="Lipzen A."/>
            <person name="Riley R."/>
            <person name="Andreopoulos W."/>
            <person name="He G."/>
            <person name="Johnson J."/>
            <person name="Nolan M."/>
            <person name="Tritt A."/>
            <person name="Barry K.W."/>
            <person name="Grigoriev I.V."/>
            <person name="Nagy L.G."/>
            <person name="Hibbett D."/>
            <person name="Henrissat B."/>
            <person name="Matheny P.B."/>
            <person name="Labbe J."/>
            <person name="Martin F.M."/>
        </authorList>
    </citation>
    <scope>NUCLEOTIDE SEQUENCE</scope>
    <source>
        <strain evidence="1">HHB10654</strain>
    </source>
</reference>
<dbReference type="EMBL" id="MU277194">
    <property type="protein sequence ID" value="KAI0065724.1"/>
    <property type="molecule type" value="Genomic_DNA"/>
</dbReference>
<proteinExistence type="predicted"/>
<keyword evidence="2" id="KW-1185">Reference proteome</keyword>
<evidence type="ECO:0000313" key="2">
    <source>
        <dbReference type="Proteomes" id="UP000814140"/>
    </source>
</evidence>
<name>A0ACB8T9Y3_9AGAM</name>
<accession>A0ACB8T9Y3</accession>
<reference evidence="1" key="1">
    <citation type="submission" date="2021-03" db="EMBL/GenBank/DDBJ databases">
        <authorList>
            <consortium name="DOE Joint Genome Institute"/>
            <person name="Ahrendt S."/>
            <person name="Looney B.P."/>
            <person name="Miyauchi S."/>
            <person name="Morin E."/>
            <person name="Drula E."/>
            <person name="Courty P.E."/>
            <person name="Chicoki N."/>
            <person name="Fauchery L."/>
            <person name="Kohler A."/>
            <person name="Kuo A."/>
            <person name="Labutti K."/>
            <person name="Pangilinan J."/>
            <person name="Lipzen A."/>
            <person name="Riley R."/>
            <person name="Andreopoulos W."/>
            <person name="He G."/>
            <person name="Johnson J."/>
            <person name="Barry K.W."/>
            <person name="Grigoriev I.V."/>
            <person name="Nagy L."/>
            <person name="Hibbett D."/>
            <person name="Henrissat B."/>
            <person name="Matheny P.B."/>
            <person name="Labbe J."/>
            <person name="Martin F."/>
        </authorList>
    </citation>
    <scope>NUCLEOTIDE SEQUENCE</scope>
    <source>
        <strain evidence="1">HHB10654</strain>
    </source>
</reference>
<gene>
    <name evidence="1" type="ORF">BV25DRAFT_1821391</name>
</gene>
<protein>
    <submittedName>
        <fullName evidence="1">Uncharacterized protein</fullName>
    </submittedName>
</protein>
<comment type="caution">
    <text evidence="1">The sequence shown here is derived from an EMBL/GenBank/DDBJ whole genome shotgun (WGS) entry which is preliminary data.</text>
</comment>
<dbReference type="Proteomes" id="UP000814140">
    <property type="component" value="Unassembled WGS sequence"/>
</dbReference>